<keyword evidence="6 9" id="KW-1133">Transmembrane helix</keyword>
<keyword evidence="5 9" id="KW-0812">Transmembrane</keyword>
<reference evidence="12" key="1">
    <citation type="submission" date="2015-12" db="EMBL/GenBank/DDBJ databases">
        <authorList>
            <person name="Nair G.R."/>
            <person name="Kaur G."/>
            <person name="Mayilraj S."/>
        </authorList>
    </citation>
    <scope>NUCLEOTIDE SEQUENCE [LARGE SCALE GENOMIC DNA]</scope>
    <source>
        <strain evidence="12">CD08_4</strain>
    </source>
</reference>
<evidence type="ECO:0000256" key="1">
    <source>
        <dbReference type="ARBA" id="ARBA00004651"/>
    </source>
</evidence>
<protein>
    <submittedName>
        <fullName evidence="11">Sodium:proton exchanger</fullName>
    </submittedName>
</protein>
<evidence type="ECO:0000256" key="9">
    <source>
        <dbReference type="SAM" id="Phobius"/>
    </source>
</evidence>
<keyword evidence="8 9" id="KW-0472">Membrane</keyword>
<accession>A0A0W8I7L6</accession>
<dbReference type="PANTHER" id="PTHR32507:SF8">
    <property type="entry name" value="CNH1P"/>
    <property type="match status" value="1"/>
</dbReference>
<feature type="domain" description="Cation/H+ exchanger transmembrane" evidence="10">
    <location>
        <begin position="16"/>
        <end position="398"/>
    </location>
</feature>
<dbReference type="Pfam" id="PF00999">
    <property type="entry name" value="Na_H_Exchanger"/>
    <property type="match status" value="1"/>
</dbReference>
<dbReference type="Proteomes" id="UP000053512">
    <property type="component" value="Unassembled WGS sequence"/>
</dbReference>
<dbReference type="GO" id="GO:0015297">
    <property type="term" value="F:antiporter activity"/>
    <property type="evidence" value="ECO:0007669"/>
    <property type="project" value="UniProtKB-KW"/>
</dbReference>
<name>A0A0W8I7L6_KOCRO</name>
<dbReference type="InterPro" id="IPR038770">
    <property type="entry name" value="Na+/solute_symporter_sf"/>
</dbReference>
<comment type="caution">
    <text evidence="11">The sequence shown here is derived from an EMBL/GenBank/DDBJ whole genome shotgun (WGS) entry which is preliminary data.</text>
</comment>
<dbReference type="InterPro" id="IPR006153">
    <property type="entry name" value="Cation/H_exchanger_TM"/>
</dbReference>
<evidence type="ECO:0000256" key="3">
    <source>
        <dbReference type="ARBA" id="ARBA00022449"/>
    </source>
</evidence>
<feature type="transmembrane region" description="Helical" evidence="9">
    <location>
        <begin position="374"/>
        <end position="400"/>
    </location>
</feature>
<comment type="subcellular location">
    <subcellularLocation>
        <location evidence="1">Cell membrane</location>
        <topology evidence="1">Multi-pass membrane protein</topology>
    </subcellularLocation>
</comment>
<keyword evidence="4" id="KW-1003">Cell membrane</keyword>
<feature type="transmembrane region" description="Helical" evidence="9">
    <location>
        <begin position="31"/>
        <end position="50"/>
    </location>
</feature>
<evidence type="ECO:0000313" key="11">
    <source>
        <dbReference type="EMBL" id="KUG55391.1"/>
    </source>
</evidence>
<evidence type="ECO:0000256" key="8">
    <source>
        <dbReference type="ARBA" id="ARBA00023136"/>
    </source>
</evidence>
<feature type="transmembrane region" description="Helical" evidence="9">
    <location>
        <begin position="255"/>
        <end position="272"/>
    </location>
</feature>
<evidence type="ECO:0000256" key="5">
    <source>
        <dbReference type="ARBA" id="ARBA00022692"/>
    </source>
</evidence>
<dbReference type="RefSeq" id="WP_058874653.1">
    <property type="nucleotide sequence ID" value="NZ_LQBK01000033.1"/>
</dbReference>
<proteinExistence type="predicted"/>
<dbReference type="STRING" id="136273.GY22_14065"/>
<evidence type="ECO:0000256" key="2">
    <source>
        <dbReference type="ARBA" id="ARBA00022448"/>
    </source>
</evidence>
<dbReference type="PANTHER" id="PTHR32507">
    <property type="entry name" value="NA(+)/H(+) ANTIPORTER 1"/>
    <property type="match status" value="1"/>
</dbReference>
<evidence type="ECO:0000256" key="7">
    <source>
        <dbReference type="ARBA" id="ARBA00023065"/>
    </source>
</evidence>
<keyword evidence="3" id="KW-0050">Antiport</keyword>
<feature type="transmembrane region" description="Helical" evidence="9">
    <location>
        <begin position="309"/>
        <end position="332"/>
    </location>
</feature>
<evidence type="ECO:0000256" key="6">
    <source>
        <dbReference type="ARBA" id="ARBA00022989"/>
    </source>
</evidence>
<dbReference type="GO" id="GO:1902600">
    <property type="term" value="P:proton transmembrane transport"/>
    <property type="evidence" value="ECO:0007669"/>
    <property type="project" value="InterPro"/>
</dbReference>
<dbReference type="EMBL" id="LQBK01000033">
    <property type="protein sequence ID" value="KUG55391.1"/>
    <property type="molecule type" value="Genomic_DNA"/>
</dbReference>
<dbReference type="Gene3D" id="1.20.1530.20">
    <property type="match status" value="1"/>
</dbReference>
<dbReference type="AlphaFoldDB" id="A0A0W8I7L6"/>
<feature type="transmembrane region" description="Helical" evidence="9">
    <location>
        <begin position="165"/>
        <end position="184"/>
    </location>
</feature>
<evidence type="ECO:0000313" key="12">
    <source>
        <dbReference type="Proteomes" id="UP000053512"/>
    </source>
</evidence>
<dbReference type="GO" id="GO:0005886">
    <property type="term" value="C:plasma membrane"/>
    <property type="evidence" value="ECO:0007669"/>
    <property type="project" value="UniProtKB-SubCell"/>
</dbReference>
<feature type="transmembrane region" description="Helical" evidence="9">
    <location>
        <begin position="121"/>
        <end position="144"/>
    </location>
</feature>
<evidence type="ECO:0000256" key="4">
    <source>
        <dbReference type="ARBA" id="ARBA00022475"/>
    </source>
</evidence>
<feature type="transmembrane region" description="Helical" evidence="9">
    <location>
        <begin position="284"/>
        <end position="303"/>
    </location>
</feature>
<keyword evidence="2" id="KW-0813">Transport</keyword>
<organism evidence="11 12">
    <name type="scientific">Kocuria rosea subsp. polaris</name>
    <dbReference type="NCBI Taxonomy" id="136273"/>
    <lineage>
        <taxon>Bacteria</taxon>
        <taxon>Bacillati</taxon>
        <taxon>Actinomycetota</taxon>
        <taxon>Actinomycetes</taxon>
        <taxon>Micrococcales</taxon>
        <taxon>Micrococcaceae</taxon>
        <taxon>Kocuria</taxon>
    </lineage>
</organism>
<keyword evidence="7" id="KW-0406">Ion transport</keyword>
<feature type="transmembrane region" description="Helical" evidence="9">
    <location>
        <begin position="344"/>
        <end position="362"/>
    </location>
</feature>
<feature type="transmembrane region" description="Helical" evidence="9">
    <location>
        <begin position="232"/>
        <end position="249"/>
    </location>
</feature>
<dbReference type="OrthoDB" id="4174405at2"/>
<sequence length="416" mass="44807">MDINLLLALFAGALLVFASFSTVLQRASLPGPLLCLAFGALIGPHALGLLRMEDFGVPEGTLLEQAARITLAVGLAGVALRLPHGYWRENARWIVVIIGAGMALMLVVATGVLWWGLGVPFLIALLIGAIITPTDPVVTTPIVTGSMAEEKVTERVRHNLSAESGINDGLGYLFVMLPVLLLTAPDRAWHELLTKVLLWEVLAGAVIGAVAGYLLGRLFVLVRKHGLMEESSYLAFIVPLALLLLGTGKLLGTDAILVVFIGVAVFGQVIPQREEAQEDKVHDAVARLFLLPVFLLLGIALPFGEWAALGWIAPVVVAAAVLVRRLVTLWALRPLLKDVHDRSETAFLSWFAPVGVSALFYATLAERHTGHHEIFVYTTLAITASVVVHGLTSAPLSAWLQRREPELKEKKEEASA</sequence>
<evidence type="ECO:0000259" key="10">
    <source>
        <dbReference type="Pfam" id="PF00999"/>
    </source>
</evidence>
<gene>
    <name evidence="11" type="ORF">AVL61_04410</name>
</gene>
<feature type="transmembrane region" description="Helical" evidence="9">
    <location>
        <begin position="93"/>
        <end position="115"/>
    </location>
</feature>
<feature type="transmembrane region" description="Helical" evidence="9">
    <location>
        <begin position="196"/>
        <end position="220"/>
    </location>
</feature>